<evidence type="ECO:0000313" key="2">
    <source>
        <dbReference type="Proteomes" id="UP000217895"/>
    </source>
</evidence>
<keyword evidence="2" id="KW-1185">Reference proteome</keyword>
<gene>
    <name evidence="1" type="ORF">NIES2135_21390</name>
</gene>
<reference evidence="1 2" key="1">
    <citation type="submission" date="2017-06" db="EMBL/GenBank/DDBJ databases">
        <title>Genome sequencing of cyanobaciteial culture collection at National Institute for Environmental Studies (NIES).</title>
        <authorList>
            <person name="Hirose Y."/>
            <person name="Shimura Y."/>
            <person name="Fujisawa T."/>
            <person name="Nakamura Y."/>
            <person name="Kawachi M."/>
        </authorList>
    </citation>
    <scope>NUCLEOTIDE SEQUENCE [LARGE SCALE GENOMIC DNA]</scope>
    <source>
        <strain evidence="1 2">NIES-2135</strain>
    </source>
</reference>
<protein>
    <submittedName>
        <fullName evidence="1">Uncharacterized protein</fullName>
    </submittedName>
</protein>
<dbReference type="EMBL" id="AP018203">
    <property type="protein sequence ID" value="BAY55316.1"/>
    <property type="molecule type" value="Genomic_DNA"/>
</dbReference>
<proteinExistence type="predicted"/>
<accession>A0A1Z4JEZ8</accession>
<dbReference type="AlphaFoldDB" id="A0A1Z4JEZ8"/>
<evidence type="ECO:0000313" key="1">
    <source>
        <dbReference type="EMBL" id="BAY55316.1"/>
    </source>
</evidence>
<name>A0A1Z4JEZ8_LEPBY</name>
<dbReference type="Proteomes" id="UP000217895">
    <property type="component" value="Chromosome"/>
</dbReference>
<organism evidence="1 2">
    <name type="scientific">Leptolyngbya boryana NIES-2135</name>
    <dbReference type="NCBI Taxonomy" id="1973484"/>
    <lineage>
        <taxon>Bacteria</taxon>
        <taxon>Bacillati</taxon>
        <taxon>Cyanobacteriota</taxon>
        <taxon>Cyanophyceae</taxon>
        <taxon>Leptolyngbyales</taxon>
        <taxon>Leptolyngbyaceae</taxon>
        <taxon>Leptolyngbya group</taxon>
        <taxon>Leptolyngbya</taxon>
    </lineage>
</organism>
<sequence>MDFQVQAANSRFFYALATRPDRDRCFHPHPESDRVFEASIACSATPKSQAYQYV</sequence>